<evidence type="ECO:0000259" key="9">
    <source>
        <dbReference type="PROSITE" id="PS51831"/>
    </source>
</evidence>
<dbReference type="PIRSF" id="PIRSF006288">
    <property type="entry name" value="PII_uridyltransf"/>
    <property type="match status" value="1"/>
</dbReference>
<dbReference type="GO" id="GO:0008773">
    <property type="term" value="F:[protein-PII] uridylyltransferase activity"/>
    <property type="evidence" value="ECO:0007669"/>
    <property type="project" value="UniProtKB-EC"/>
</dbReference>
<reference evidence="11" key="1">
    <citation type="journal article" date="2019" name="Int. J. Syst. Evol. Microbiol.">
        <title>The Global Catalogue of Microorganisms (GCM) 10K type strain sequencing project: providing services to taxonomists for standard genome sequencing and annotation.</title>
        <authorList>
            <consortium name="The Broad Institute Genomics Platform"/>
            <consortium name="The Broad Institute Genome Sequencing Center for Infectious Disease"/>
            <person name="Wu L."/>
            <person name="Ma J."/>
        </authorList>
    </citation>
    <scope>NUCLEOTIDE SEQUENCE [LARGE SCALE GENOMIC DNA]</scope>
    <source>
        <strain evidence="11">CCUG 49018</strain>
    </source>
</reference>
<keyword evidence="2 7" id="KW-0548">Nucleotidyltransferase</keyword>
<evidence type="ECO:0000256" key="2">
    <source>
        <dbReference type="ARBA" id="ARBA00022695"/>
    </source>
</evidence>
<keyword evidence="11" id="KW-1185">Reference proteome</keyword>
<accession>A0ABW3VL70</accession>
<dbReference type="Pfam" id="PF08335">
    <property type="entry name" value="GlnD_UR_UTase"/>
    <property type="match status" value="1"/>
</dbReference>
<comment type="cofactor">
    <cofactor evidence="7">
        <name>Mg(2+)</name>
        <dbReference type="ChEBI" id="CHEBI:18420"/>
    </cofactor>
</comment>
<dbReference type="PROSITE" id="PS51671">
    <property type="entry name" value="ACT"/>
    <property type="match status" value="1"/>
</dbReference>
<comment type="caution">
    <text evidence="7">Lacks conserved residue(s) required for the propagation of feature annotation.</text>
</comment>
<dbReference type="Proteomes" id="UP001597182">
    <property type="component" value="Unassembled WGS sequence"/>
</dbReference>
<dbReference type="EC" id="3.1.4.-" evidence="7"/>
<feature type="domain" description="HD" evidence="9">
    <location>
        <begin position="423"/>
        <end position="524"/>
    </location>
</feature>
<dbReference type="HAMAP" id="MF_00277">
    <property type="entry name" value="PII_uridylyl_transf"/>
    <property type="match status" value="1"/>
</dbReference>
<dbReference type="InterPro" id="IPR010043">
    <property type="entry name" value="UTase/UR"/>
</dbReference>
<comment type="similarity">
    <text evidence="7">Belongs to the GlnD family.</text>
</comment>
<dbReference type="NCBIfam" id="NF002895">
    <property type="entry name" value="PRK03381.1"/>
    <property type="match status" value="1"/>
</dbReference>
<comment type="domain">
    <text evidence="7">Has four distinct domains: an N-terminal nucleotidyltransferase (NT) domain responsible for UTase activity, a central HD domain that encodes UR activity, and two C-terminal ACT domains that seem to have a role in glutamine sensing.</text>
</comment>
<sequence>MVTAGSTSAEDLVKARAVLLDPVDGRRRLAPEALRTALVDLHDFWLAGRAAAIGIGGAGSGIALAAVGALGRRELAPHSDLDLVLLHEARTGVDRLAEQIWYPLWDAGIGLDHSVRTPGQAVQVAATDLRAAFGLLELRHIAGDPGLTDTVRTAVRNAWRSGIRGRFDEIADGATERWRRNGEVAHRVEPDLKNGHGGLRDIQLVDALAAAQLLDRPAADVVAARLLLLDVRTELHRLAGRARDVLRAQDADEVASVLDLGDRFDLARALSGAARAVAFSAEVGLRSARAALPRRGLAALRRPPVRRPLDSGVVEHLGEVALARDASAARDPALVLRVAATAARTGLPVAASTLHRLSETAPELREPWPREAVGELLSLLGSGRGMVDVVEAMDRTGLWGRLFPEWGAVRDLPPRDRAHVWTVDRHLVEACAHAARLTTRVARPDLLLVGSLLHDIGKGRGADHSVVGASLARQVGHRLGLPETDVEVLGEMVRHHLLLPHTATRRDLDDPATIERVVETLGGSPLLLDLLAALAEADSLATGPGVWSPWKQRLVGDLTARARALMAGEPLPRPGALGEEGLALAAATRDDGKPHVSISGDKPASVVVAMPHGPGTLAAAAGVLALHSLEVHAAEIHSVDGEAGEVVVHEFTVSPRFGGMPDPALVRSDLARVASGALSLPDALARKERDYAPANPDPESSAPPRVLWFDDESSGVVVLELRGTDRIGLLHRVAAALEQECGLDLRWARVSTLGASVVDSFGVSGPGPGGALPTPLRTAVEHAVLTAAGTAAARPSPEGPR</sequence>
<evidence type="ECO:0000313" key="10">
    <source>
        <dbReference type="EMBL" id="MFD1235626.1"/>
    </source>
</evidence>
<dbReference type="EMBL" id="JBHTMB010000168">
    <property type="protein sequence ID" value="MFD1235626.1"/>
    <property type="molecule type" value="Genomic_DNA"/>
</dbReference>
<dbReference type="Pfam" id="PF01966">
    <property type="entry name" value="HD"/>
    <property type="match status" value="1"/>
</dbReference>
<comment type="function">
    <text evidence="7">Modifies, by uridylylation and deuridylylation, the PII regulatory proteins (GlnB and homologs), in response to the nitrogen status of the cell that GlnD senses through the glutamine level. Under low glutamine levels, catalyzes the conversion of the PII proteins and UTP to PII-UMP and PPi, while under higher glutamine levels, GlnD hydrolyzes PII-UMP to PII and UMP (deuridylylation). Thus, controls uridylylation state and activity of the PII proteins, and plays an important role in the regulation of nitrogen metabolism.</text>
</comment>
<dbReference type="EC" id="2.7.7.59" evidence="7"/>
<evidence type="ECO:0000256" key="3">
    <source>
        <dbReference type="ARBA" id="ARBA00022737"/>
    </source>
</evidence>
<keyword evidence="6 7" id="KW-0511">Multifunctional enzyme</keyword>
<keyword evidence="3" id="KW-0677">Repeat</keyword>
<dbReference type="PANTHER" id="PTHR47320:SF1">
    <property type="entry name" value="BIFUNCTIONAL URIDYLYLTRANSFERASE_URIDYLYL-REMOVING ENZYME"/>
    <property type="match status" value="1"/>
</dbReference>
<dbReference type="NCBIfam" id="TIGR01693">
    <property type="entry name" value="UTase_glnD"/>
    <property type="match status" value="1"/>
</dbReference>
<dbReference type="Gene3D" id="1.10.3090.10">
    <property type="entry name" value="cca-adding enzyme, domain 2"/>
    <property type="match status" value="1"/>
</dbReference>
<dbReference type="RefSeq" id="WP_379653061.1">
    <property type="nucleotide sequence ID" value="NZ_BAABKS010000007.1"/>
</dbReference>
<comment type="caution">
    <text evidence="10">The sequence shown here is derived from an EMBL/GenBank/DDBJ whole genome shotgun (WGS) entry which is preliminary data.</text>
</comment>
<feature type="region of interest" description="Uridylyltransferase" evidence="7">
    <location>
        <begin position="1"/>
        <end position="308"/>
    </location>
</feature>
<organism evidence="10 11">
    <name type="scientific">Pseudonocardia benzenivorans</name>
    <dbReference type="NCBI Taxonomy" id="228005"/>
    <lineage>
        <taxon>Bacteria</taxon>
        <taxon>Bacillati</taxon>
        <taxon>Actinomycetota</taxon>
        <taxon>Actinomycetes</taxon>
        <taxon>Pseudonocardiales</taxon>
        <taxon>Pseudonocardiaceae</taxon>
        <taxon>Pseudonocardia</taxon>
    </lineage>
</organism>
<dbReference type="SUPFAM" id="SSF81301">
    <property type="entry name" value="Nucleotidyltransferase"/>
    <property type="match status" value="1"/>
</dbReference>
<name>A0ABW3VL70_9PSEU</name>
<dbReference type="InterPro" id="IPR043519">
    <property type="entry name" value="NT_sf"/>
</dbReference>
<evidence type="ECO:0000256" key="5">
    <source>
        <dbReference type="ARBA" id="ARBA00022842"/>
    </source>
</evidence>
<dbReference type="Gene3D" id="3.30.460.10">
    <property type="entry name" value="Beta Polymerase, domain 2"/>
    <property type="match status" value="1"/>
</dbReference>
<dbReference type="SUPFAM" id="SSF81593">
    <property type="entry name" value="Nucleotidyltransferase substrate binding subunit/domain"/>
    <property type="match status" value="1"/>
</dbReference>
<dbReference type="PANTHER" id="PTHR47320">
    <property type="entry name" value="BIFUNCTIONAL URIDYLYLTRANSFERASE/URIDYLYL-REMOVING ENZYME"/>
    <property type="match status" value="1"/>
</dbReference>
<protein>
    <recommendedName>
        <fullName evidence="7">Bifunctional uridylyltransferase/uridylyl-removing enzyme</fullName>
        <shortName evidence="7">UTase/UR</shortName>
    </recommendedName>
    <alternativeName>
        <fullName evidence="7">Bifunctional [protein-PII] modification enzyme</fullName>
    </alternativeName>
    <alternativeName>
        <fullName evidence="7">Bifunctional nitrogen sensor protein</fullName>
    </alternativeName>
    <domain>
        <recommendedName>
            <fullName evidence="7">[Protein-PII] uridylyltransferase</fullName>
            <shortName evidence="7">PII uridylyltransferase</shortName>
            <shortName evidence="7">UTase</shortName>
            <ecNumber evidence="7">2.7.7.59</ecNumber>
        </recommendedName>
    </domain>
    <domain>
        <recommendedName>
            <fullName evidence="7">[Protein-PII]-UMP uridylyl-removing enzyme</fullName>
            <shortName evidence="7">UR</shortName>
            <ecNumber evidence="7">3.1.4.-</ecNumber>
        </recommendedName>
    </domain>
</protein>
<comment type="catalytic activity">
    <reaction evidence="7">
        <text>[protein-PII]-uridylyl-L-tyrosine + H2O = [protein-PII]-L-tyrosine + UMP + H(+)</text>
        <dbReference type="Rhea" id="RHEA:48600"/>
        <dbReference type="Rhea" id="RHEA-COMP:12147"/>
        <dbReference type="Rhea" id="RHEA-COMP:12148"/>
        <dbReference type="ChEBI" id="CHEBI:15377"/>
        <dbReference type="ChEBI" id="CHEBI:15378"/>
        <dbReference type="ChEBI" id="CHEBI:46858"/>
        <dbReference type="ChEBI" id="CHEBI:57865"/>
        <dbReference type="ChEBI" id="CHEBI:90602"/>
    </reaction>
</comment>
<proteinExistence type="inferred from homology"/>
<evidence type="ECO:0000256" key="4">
    <source>
        <dbReference type="ARBA" id="ARBA00022801"/>
    </source>
</evidence>
<dbReference type="PROSITE" id="PS51831">
    <property type="entry name" value="HD"/>
    <property type="match status" value="1"/>
</dbReference>
<dbReference type="InterPro" id="IPR003607">
    <property type="entry name" value="HD/PDEase_dom"/>
</dbReference>
<evidence type="ECO:0000259" key="8">
    <source>
        <dbReference type="PROSITE" id="PS51671"/>
    </source>
</evidence>
<evidence type="ECO:0000313" key="11">
    <source>
        <dbReference type="Proteomes" id="UP001597182"/>
    </source>
</evidence>
<comment type="activity regulation">
    <text evidence="7">Uridylyltransferase (UTase) activity is inhibited by glutamine, while glutamine activates uridylyl-removing (UR) activity.</text>
</comment>
<dbReference type="SUPFAM" id="SSF109604">
    <property type="entry name" value="HD-domain/PDEase-like"/>
    <property type="match status" value="1"/>
</dbReference>
<feature type="domain" description="ACT" evidence="8">
    <location>
        <begin position="605"/>
        <end position="685"/>
    </location>
</feature>
<keyword evidence="1 7" id="KW-0808">Transferase</keyword>
<comment type="catalytic activity">
    <reaction evidence="7">
        <text>[protein-PII]-L-tyrosine + UTP = [protein-PII]-uridylyl-L-tyrosine + diphosphate</text>
        <dbReference type="Rhea" id="RHEA:13673"/>
        <dbReference type="Rhea" id="RHEA-COMP:12147"/>
        <dbReference type="Rhea" id="RHEA-COMP:12148"/>
        <dbReference type="ChEBI" id="CHEBI:33019"/>
        <dbReference type="ChEBI" id="CHEBI:46398"/>
        <dbReference type="ChEBI" id="CHEBI:46858"/>
        <dbReference type="ChEBI" id="CHEBI:90602"/>
        <dbReference type="EC" id="2.7.7.59"/>
    </reaction>
</comment>
<evidence type="ECO:0000256" key="6">
    <source>
        <dbReference type="ARBA" id="ARBA00023268"/>
    </source>
</evidence>
<keyword evidence="4 7" id="KW-0378">Hydrolase</keyword>
<dbReference type="SMART" id="SM00471">
    <property type="entry name" value="HDc"/>
    <property type="match status" value="1"/>
</dbReference>
<evidence type="ECO:0000256" key="1">
    <source>
        <dbReference type="ARBA" id="ARBA00022679"/>
    </source>
</evidence>
<gene>
    <name evidence="7" type="primary">glnD</name>
    <name evidence="10" type="ORF">ACFQ34_20240</name>
</gene>
<keyword evidence="5 7" id="KW-0460">Magnesium</keyword>
<evidence type="ECO:0000256" key="7">
    <source>
        <dbReference type="HAMAP-Rule" id="MF_00277"/>
    </source>
</evidence>
<dbReference type="InterPro" id="IPR006674">
    <property type="entry name" value="HD_domain"/>
</dbReference>
<dbReference type="InterPro" id="IPR002912">
    <property type="entry name" value="ACT_dom"/>
</dbReference>
<dbReference type="InterPro" id="IPR013546">
    <property type="entry name" value="PII_UdlTrfase/GS_AdlTrfase"/>
</dbReference>